<evidence type="ECO:0000256" key="6">
    <source>
        <dbReference type="SAM" id="MobiDB-lite"/>
    </source>
</evidence>
<evidence type="ECO:0000256" key="3">
    <source>
        <dbReference type="ARBA" id="ARBA00022598"/>
    </source>
</evidence>
<evidence type="ECO:0000256" key="4">
    <source>
        <dbReference type="ARBA" id="ARBA00022741"/>
    </source>
</evidence>
<dbReference type="GO" id="GO:0005524">
    <property type="term" value="F:ATP binding"/>
    <property type="evidence" value="ECO:0007669"/>
    <property type="project" value="UniProtKB-KW"/>
</dbReference>
<organism evidence="7 8">
    <name type="scientific">Henosepilachna vigintioctopunctata</name>
    <dbReference type="NCBI Taxonomy" id="420089"/>
    <lineage>
        <taxon>Eukaryota</taxon>
        <taxon>Metazoa</taxon>
        <taxon>Ecdysozoa</taxon>
        <taxon>Arthropoda</taxon>
        <taxon>Hexapoda</taxon>
        <taxon>Insecta</taxon>
        <taxon>Pterygota</taxon>
        <taxon>Neoptera</taxon>
        <taxon>Endopterygota</taxon>
        <taxon>Coleoptera</taxon>
        <taxon>Polyphaga</taxon>
        <taxon>Cucujiformia</taxon>
        <taxon>Coccinelloidea</taxon>
        <taxon>Coccinellidae</taxon>
        <taxon>Epilachninae</taxon>
        <taxon>Epilachnini</taxon>
        <taxon>Henosepilachna</taxon>
    </lineage>
</organism>
<dbReference type="GO" id="GO:0070736">
    <property type="term" value="F:protein-glycine ligase activity, initiating"/>
    <property type="evidence" value="ECO:0007669"/>
    <property type="project" value="TreeGrafter"/>
</dbReference>
<evidence type="ECO:0008006" key="9">
    <source>
        <dbReference type="Google" id="ProtNLM"/>
    </source>
</evidence>
<dbReference type="InterPro" id="IPR051437">
    <property type="entry name" value="TTLL_monoglycylase"/>
</dbReference>
<evidence type="ECO:0000256" key="2">
    <source>
        <dbReference type="ARBA" id="ARBA00022490"/>
    </source>
</evidence>
<keyword evidence="3" id="KW-0436">Ligase</keyword>
<proteinExistence type="predicted"/>
<dbReference type="GO" id="GO:0005930">
    <property type="term" value="C:axoneme"/>
    <property type="evidence" value="ECO:0007669"/>
    <property type="project" value="TreeGrafter"/>
</dbReference>
<comment type="caution">
    <text evidence="7">The sequence shown here is derived from an EMBL/GenBank/DDBJ whole genome shotgun (WGS) entry which is preliminary data.</text>
</comment>
<dbReference type="PANTHER" id="PTHR45870:SF2">
    <property type="entry name" value="TUBULIN MONOGLYCYLASE TTLL3"/>
    <property type="match status" value="1"/>
</dbReference>
<dbReference type="SUPFAM" id="SSF56059">
    <property type="entry name" value="Glutathione synthetase ATP-binding domain-like"/>
    <property type="match status" value="2"/>
</dbReference>
<evidence type="ECO:0000256" key="1">
    <source>
        <dbReference type="ARBA" id="ARBA00004496"/>
    </source>
</evidence>
<reference evidence="7 8" key="1">
    <citation type="submission" date="2023-03" db="EMBL/GenBank/DDBJ databases">
        <title>Genome insight into feeding habits of ladybird beetles.</title>
        <authorList>
            <person name="Li H.-S."/>
            <person name="Huang Y.-H."/>
            <person name="Pang H."/>
        </authorList>
    </citation>
    <scope>NUCLEOTIDE SEQUENCE [LARGE SCALE GENOMIC DNA]</scope>
    <source>
        <strain evidence="7">SYSU_2023b</strain>
        <tissue evidence="7">Whole body</tissue>
    </source>
</reference>
<dbReference type="InterPro" id="IPR004344">
    <property type="entry name" value="TTL/TTLL_fam"/>
</dbReference>
<feature type="region of interest" description="Disordered" evidence="6">
    <location>
        <begin position="309"/>
        <end position="340"/>
    </location>
</feature>
<dbReference type="Pfam" id="PF03133">
    <property type="entry name" value="TTL"/>
    <property type="match status" value="2"/>
</dbReference>
<sequence length="1947" mass="225037">MDRKHEICSMEYSNLFNAKDLIDGILRGRGKYLKDERTSNENNKRSRTNKLQIGPSDKAPERIGDILRKLNKFSTAFPGSKPYDLNTEKKRYFQIKPDQETKRNILQIFRATGMPSKINKQSTTSAKIQNNKKNLGTISKPCSANTINSNPLVRKGPVLKSKLENFKDKIVLSADAIVETVEKSWSQDRNSAFIDTGSVGTQSQLSVGFEDIPRIKKTTETNTFNSNVRAVSEVECLTKLSALLKKVFIDRKYNAGKINRPKIRRLVNIDTSPNKKKNASKSFVELTHKTECKKATKCDHNYEKNPIISNNMVSSRNITQTPKTSCNSKPMLQFPKRPQRNSLLKANSSLIKSKVNLPSNKISSKNQLNFKESNKSVKSKQNDNENSHLNEDGVRTNQTKRKSKTRSNTTLNGNISDVDDWNMNNYVCTEPSLLKRDSTTSSIKSGVKRGSSLMDSRNKTLALPKRATSFITPKLKEKIETGRKASSFSSLYGNNSTLKNDKFRVNMVKQVQEEVATAIENKKTFTICGDYPAVRKALKSRGWVEKYDTTTTEKLEKEIMLSNQRSFSEAKNIQREKNQVDICKRLLQSKLLANHQVDLYWVANILEVDFDKIETTKINKFNNDIFSNRDGHGLSSTIKNADCFNFPGLANIRHPRTYVLNKNEEILDFIKDFRLTAAISLLKWVIRTNKKGNCKIISCSGNIPLKVFQFATNECFKKVMAASNSDIEQPLSEASDTDWNEFLEYYYNIIHIGHHFESSNLETESSMTEKATYVIEKLAPLYPNIEMDGIMNIWILKPTQNVKEKGIHICRTLEYIMKTAKNEDNVSYAVQKYIERPLLIFNNKFDIRQWFLISSTFPLTIWMYKECYLRFSSQTHNLKKLHQSIHPSAHYVPKQFQNIARNITLPNYNMWDSQQFRNYLSSIGLSEVYSEITYKGMKECVIWAVLVHQEKMYKRKNSFELFEVDFMITEDFQPWLIEIHPNPALKSTNPVTSRLCSRVIEDTIKVVVDRAENPKADTGNFEMIYKQSNMSSKSECDLRDFKAFREQPDNYFDSNWDKIQNENKQNEENQIETKSETNGLTETLESLLKFIRTEKKKRDTKKLVTAATDPIKSFDKVENKRSSEFQRSRRLSFKNLKSQLDMLTGYGDISMPEEDKNMIGYALKMLRNRNNDEVIRYLIEIIENILKRTNQEKKKTRGSVFEEMKLRMLSAPKRVSSSISSKVSNGKKISSHSYINANSTTGRLNNPLKQLREEVNRAIAEKKTFTLRGNHTAVRKALLKRGWVERFHISNTEKLESQMNWLRRRSVNELQDMMHVKELNDICKRLIKSKLLVNHQVDLYWGPNYDSFTINPDNVKLTKINKFRRDVFSYTSKQGLCDAAKDAHWFNFPGLANIKHPRTYVLTRDGETNDFIKDFRHTAAISLLKWVMRSHETNDCKIVSSSGKVPLEVFQFAVNECCKLIIEANNEDIDQPLKQASDHEWNQFLEYYYKILHIGNHFKLTNLETEETIIDKSAFLLKKLSPHYPHIRMDGTMNIWILKPAVGSQGKGIHICRTLQYILKTVKNNNNIKYIAQKYIERPLLIFNTKFDIRQWFLISSALPLTIWMYKECYLRFSSQTYNLRKLHESIHLTNNSVQQRYQNTSRDLTLPNYNMWDSQQFKNYLSNIGFPEVYHEVTYKGMKECIIGAVLIHQDKIDKRKNSFELYGADFMLTEDFQPWLIEINSSPALYASTPVTSRMCPQVLEDTIKVVVDYATNPKAKTGNFELIYKQENISDKSNVCVKDLKVSGKPLPRNYFYSDEEKKEDIGAVMDKLQKDLESPMKEPETVNRGVRETLENLLKFIHNEKKRRQKTKLIAKGTDPINPIDKSGKGMRSSTTCTNRTKSIASLKSQWDQLSGNGSFSVAKEDVSMIDKALSMLKETQNGEIIGYLLEVIEKILTRTQQNRIDS</sequence>
<keyword evidence="2" id="KW-0963">Cytoplasm</keyword>
<dbReference type="GO" id="GO:0060271">
    <property type="term" value="P:cilium assembly"/>
    <property type="evidence" value="ECO:0007669"/>
    <property type="project" value="TreeGrafter"/>
</dbReference>
<evidence type="ECO:0000256" key="5">
    <source>
        <dbReference type="ARBA" id="ARBA00022840"/>
    </source>
</evidence>
<keyword evidence="5" id="KW-0067">ATP-binding</keyword>
<feature type="region of interest" description="Disordered" evidence="6">
    <location>
        <begin position="36"/>
        <end position="60"/>
    </location>
</feature>
<feature type="region of interest" description="Disordered" evidence="6">
    <location>
        <begin position="1857"/>
        <end position="1877"/>
    </location>
</feature>
<protein>
    <recommendedName>
        <fullName evidence="9">Tubulin glycylase 3A</fullName>
    </recommendedName>
</protein>
<evidence type="ECO:0000313" key="7">
    <source>
        <dbReference type="EMBL" id="KAK9888858.1"/>
    </source>
</evidence>
<name>A0AAW1V978_9CUCU</name>
<accession>A0AAW1V978</accession>
<keyword evidence="4" id="KW-0547">Nucleotide-binding</keyword>
<feature type="compositionally biased region" description="Polar residues" evidence="6">
    <location>
        <begin position="309"/>
        <end position="330"/>
    </location>
</feature>
<feature type="region of interest" description="Disordered" evidence="6">
    <location>
        <begin position="355"/>
        <end position="415"/>
    </location>
</feature>
<gene>
    <name evidence="7" type="ORF">WA026_001079</name>
</gene>
<dbReference type="Proteomes" id="UP001431783">
    <property type="component" value="Unassembled WGS sequence"/>
</dbReference>
<feature type="compositionally biased region" description="Basic and acidic residues" evidence="6">
    <location>
        <begin position="372"/>
        <end position="394"/>
    </location>
</feature>
<dbReference type="PANTHER" id="PTHR45870">
    <property type="entry name" value="TUBULIN MONOGLYCYLASE TTLL3"/>
    <property type="match status" value="1"/>
</dbReference>
<feature type="compositionally biased region" description="Polar residues" evidence="6">
    <location>
        <begin position="355"/>
        <end position="371"/>
    </location>
</feature>
<comment type="subcellular location">
    <subcellularLocation>
        <location evidence="1">Cytoplasm</location>
    </subcellularLocation>
</comment>
<dbReference type="GO" id="GO:0003341">
    <property type="term" value="P:cilium movement"/>
    <property type="evidence" value="ECO:0007669"/>
    <property type="project" value="TreeGrafter"/>
</dbReference>
<keyword evidence="8" id="KW-1185">Reference proteome</keyword>
<dbReference type="PROSITE" id="PS51221">
    <property type="entry name" value="TTL"/>
    <property type="match status" value="2"/>
</dbReference>
<dbReference type="EMBL" id="JARQZJ010000121">
    <property type="protein sequence ID" value="KAK9888858.1"/>
    <property type="molecule type" value="Genomic_DNA"/>
</dbReference>
<dbReference type="Gene3D" id="3.30.470.20">
    <property type="entry name" value="ATP-grasp fold, B domain"/>
    <property type="match status" value="2"/>
</dbReference>
<evidence type="ECO:0000313" key="8">
    <source>
        <dbReference type="Proteomes" id="UP001431783"/>
    </source>
</evidence>
<dbReference type="GO" id="GO:0015630">
    <property type="term" value="C:microtubule cytoskeleton"/>
    <property type="evidence" value="ECO:0007669"/>
    <property type="project" value="TreeGrafter"/>
</dbReference>